<gene>
    <name evidence="2" type="ORF">ElyMa_004338600</name>
</gene>
<evidence type="ECO:0000313" key="2">
    <source>
        <dbReference type="EMBL" id="GFR91850.1"/>
    </source>
</evidence>
<name>A0AAV4H5F4_9GAST</name>
<comment type="caution">
    <text evidence="2">The sequence shown here is derived from an EMBL/GenBank/DDBJ whole genome shotgun (WGS) entry which is preliminary data.</text>
</comment>
<accession>A0AAV4H5F4</accession>
<proteinExistence type="predicted"/>
<dbReference type="AlphaFoldDB" id="A0AAV4H5F4"/>
<sequence length="344" mass="38881">MCRLETAFSGERLLPYLFVILSYQAKLSSPPASGSRSRDNTFLSVYTDSSSSSVPRARSGAWCTCPEDSSMLLPSNGGQCLECRMTASDHDGWCLSRGRVCHRCRRPVIASRDGHSLDKETARELTDDVLTITKLRENSLILKSPSSSDYSAQPIPEKTAVLETDVAYRVHFAETVQEKTISRNSCSERSPCILSKDTKNNENFSEHDADQPRREEMYPHGTDEDLDLGRKKFQVKHINPDIHRDAYVRAVKDAHARLKSHSKKKGKKRKRQNVQGTAPCGIIFSYFPLLKRPFTETNLDQVKDLGLRQDNGKKLRLKDAMKHILGSAKLGDYYPGGKRYFTQY</sequence>
<dbReference type="EMBL" id="BMAT01008746">
    <property type="protein sequence ID" value="GFR91850.1"/>
    <property type="molecule type" value="Genomic_DNA"/>
</dbReference>
<reference evidence="2 3" key="1">
    <citation type="journal article" date="2021" name="Elife">
        <title>Chloroplast acquisition without the gene transfer in kleptoplastic sea slugs, Plakobranchus ocellatus.</title>
        <authorList>
            <person name="Maeda T."/>
            <person name="Takahashi S."/>
            <person name="Yoshida T."/>
            <person name="Shimamura S."/>
            <person name="Takaki Y."/>
            <person name="Nagai Y."/>
            <person name="Toyoda A."/>
            <person name="Suzuki Y."/>
            <person name="Arimoto A."/>
            <person name="Ishii H."/>
            <person name="Satoh N."/>
            <person name="Nishiyama T."/>
            <person name="Hasebe M."/>
            <person name="Maruyama T."/>
            <person name="Minagawa J."/>
            <person name="Obokata J."/>
            <person name="Shigenobu S."/>
        </authorList>
    </citation>
    <scope>NUCLEOTIDE SEQUENCE [LARGE SCALE GENOMIC DNA]</scope>
</reference>
<feature type="region of interest" description="Disordered" evidence="1">
    <location>
        <begin position="197"/>
        <end position="220"/>
    </location>
</feature>
<evidence type="ECO:0000256" key="1">
    <source>
        <dbReference type="SAM" id="MobiDB-lite"/>
    </source>
</evidence>
<dbReference type="Proteomes" id="UP000762676">
    <property type="component" value="Unassembled WGS sequence"/>
</dbReference>
<organism evidence="2 3">
    <name type="scientific">Elysia marginata</name>
    <dbReference type="NCBI Taxonomy" id="1093978"/>
    <lineage>
        <taxon>Eukaryota</taxon>
        <taxon>Metazoa</taxon>
        <taxon>Spiralia</taxon>
        <taxon>Lophotrochozoa</taxon>
        <taxon>Mollusca</taxon>
        <taxon>Gastropoda</taxon>
        <taxon>Heterobranchia</taxon>
        <taxon>Euthyneura</taxon>
        <taxon>Panpulmonata</taxon>
        <taxon>Sacoglossa</taxon>
        <taxon>Placobranchoidea</taxon>
        <taxon>Plakobranchidae</taxon>
        <taxon>Elysia</taxon>
    </lineage>
</organism>
<evidence type="ECO:0000313" key="3">
    <source>
        <dbReference type="Proteomes" id="UP000762676"/>
    </source>
</evidence>
<keyword evidence="3" id="KW-1185">Reference proteome</keyword>
<protein>
    <submittedName>
        <fullName evidence="2">Uncharacterized protein</fullName>
    </submittedName>
</protein>